<sequence>MDSLSSHLSPPLVLSFAATDSTGAAGVAADLMTLTSMGCHPLSVVTAITVQDSVGVSSVLALDPEWVEAQARAVLEDMPVDAFKLGMLGSADIIAVVAAVLADYPDVPVVFDPVLSSGGGAELADDEMVGAMKELILPQTTLLTPNTLEIRRLADDGKSDADDLDFGECAKRLLACGCRHVLLTGTHENTQQVVNTLYGAEGVARSDHWDRLAGAYHGAGCTLASAAAAGLAHGLAVGDAVREAQDYTWQTLAAGFRAGMGQFIPDRFFWARRHEAPDA</sequence>
<gene>
    <name evidence="4" type="ORF">SAMN05660652_00695</name>
</gene>
<dbReference type="RefSeq" id="WP_091933417.1">
    <property type="nucleotide sequence ID" value="NZ_FNCY01000001.1"/>
</dbReference>
<reference evidence="4 5" key="1">
    <citation type="submission" date="2016-10" db="EMBL/GenBank/DDBJ databases">
        <authorList>
            <person name="de Groot N.N."/>
        </authorList>
    </citation>
    <scope>NUCLEOTIDE SEQUENCE [LARGE SCALE GENOMIC DNA]</scope>
    <source>
        <strain evidence="4 5">DSM 5885</strain>
    </source>
</reference>
<evidence type="ECO:0000313" key="5">
    <source>
        <dbReference type="Proteomes" id="UP000198607"/>
    </source>
</evidence>
<keyword evidence="4" id="KW-0418">Kinase</keyword>
<name>A0A1G7X099_9RHOO</name>
<dbReference type="OrthoDB" id="9810880at2"/>
<dbReference type="GO" id="GO:0005829">
    <property type="term" value="C:cytosol"/>
    <property type="evidence" value="ECO:0007669"/>
    <property type="project" value="TreeGrafter"/>
</dbReference>
<comment type="pathway">
    <text evidence="1">Cofactor biosynthesis; thiamine diphosphate biosynthesis.</text>
</comment>
<dbReference type="CDD" id="cd01169">
    <property type="entry name" value="HMPP_kinase"/>
    <property type="match status" value="1"/>
</dbReference>
<dbReference type="InterPro" id="IPR004399">
    <property type="entry name" value="HMP/HMP-P_kinase_dom"/>
</dbReference>
<evidence type="ECO:0000256" key="1">
    <source>
        <dbReference type="ARBA" id="ARBA00004948"/>
    </source>
</evidence>
<dbReference type="STRING" id="83767.SAMN05660652_00695"/>
<feature type="domain" description="Pyridoxamine kinase/Phosphomethylpyrimidine kinase" evidence="3">
    <location>
        <begin position="20"/>
        <end position="262"/>
    </location>
</feature>
<evidence type="ECO:0000259" key="3">
    <source>
        <dbReference type="Pfam" id="PF08543"/>
    </source>
</evidence>
<dbReference type="PANTHER" id="PTHR20858:SF17">
    <property type="entry name" value="HYDROXYMETHYLPYRIMIDINE_PHOSPHOMETHYLPYRIMIDINE KINASE THI20-RELATED"/>
    <property type="match status" value="1"/>
</dbReference>
<dbReference type="UniPathway" id="UPA00060">
    <property type="reaction ID" value="UER00138"/>
</dbReference>
<dbReference type="Proteomes" id="UP000198607">
    <property type="component" value="Unassembled WGS sequence"/>
</dbReference>
<evidence type="ECO:0000256" key="2">
    <source>
        <dbReference type="ARBA" id="ARBA00012135"/>
    </source>
</evidence>
<dbReference type="Pfam" id="PF08543">
    <property type="entry name" value="Phos_pyr_kin"/>
    <property type="match status" value="1"/>
</dbReference>
<dbReference type="InterPro" id="IPR029056">
    <property type="entry name" value="Ribokinase-like"/>
</dbReference>
<dbReference type="GO" id="GO:0009228">
    <property type="term" value="P:thiamine biosynthetic process"/>
    <property type="evidence" value="ECO:0007669"/>
    <property type="project" value="InterPro"/>
</dbReference>
<dbReference type="EMBL" id="FNCY01000001">
    <property type="protein sequence ID" value="SDG77608.1"/>
    <property type="molecule type" value="Genomic_DNA"/>
</dbReference>
<keyword evidence="5" id="KW-1185">Reference proteome</keyword>
<accession>A0A1G7X099</accession>
<dbReference type="GO" id="GO:0008972">
    <property type="term" value="F:phosphomethylpyrimidine kinase activity"/>
    <property type="evidence" value="ECO:0007669"/>
    <property type="project" value="InterPro"/>
</dbReference>
<dbReference type="EC" id="2.7.1.49" evidence="2"/>
<protein>
    <recommendedName>
        <fullName evidence="2">hydroxymethylpyrimidine kinase</fullName>
        <ecNumber evidence="2">2.7.1.49</ecNumber>
    </recommendedName>
</protein>
<keyword evidence="4" id="KW-0808">Transferase</keyword>
<organism evidence="4 5">
    <name type="scientific">Propionivibrio dicarboxylicus</name>
    <dbReference type="NCBI Taxonomy" id="83767"/>
    <lineage>
        <taxon>Bacteria</taxon>
        <taxon>Pseudomonadati</taxon>
        <taxon>Pseudomonadota</taxon>
        <taxon>Betaproteobacteria</taxon>
        <taxon>Rhodocyclales</taxon>
        <taxon>Rhodocyclaceae</taxon>
        <taxon>Propionivibrio</taxon>
    </lineage>
</organism>
<dbReference type="InterPro" id="IPR013749">
    <property type="entry name" value="PM/HMP-P_kinase-1"/>
</dbReference>
<dbReference type="SUPFAM" id="SSF53613">
    <property type="entry name" value="Ribokinase-like"/>
    <property type="match status" value="1"/>
</dbReference>
<proteinExistence type="predicted"/>
<dbReference type="PANTHER" id="PTHR20858">
    <property type="entry name" value="PHOSPHOMETHYLPYRIMIDINE KINASE"/>
    <property type="match status" value="1"/>
</dbReference>
<evidence type="ECO:0000313" key="4">
    <source>
        <dbReference type="EMBL" id="SDG77608.1"/>
    </source>
</evidence>
<dbReference type="GO" id="GO:0008902">
    <property type="term" value="F:hydroxymethylpyrimidine kinase activity"/>
    <property type="evidence" value="ECO:0007669"/>
    <property type="project" value="UniProtKB-EC"/>
</dbReference>
<dbReference type="GO" id="GO:0009229">
    <property type="term" value="P:thiamine diphosphate biosynthetic process"/>
    <property type="evidence" value="ECO:0007669"/>
    <property type="project" value="UniProtKB-UniPathway"/>
</dbReference>
<dbReference type="Gene3D" id="3.40.1190.20">
    <property type="match status" value="1"/>
</dbReference>
<dbReference type="AlphaFoldDB" id="A0A1G7X099"/>